<dbReference type="InterPro" id="IPR045584">
    <property type="entry name" value="Pilin-like"/>
</dbReference>
<evidence type="ECO:0000256" key="8">
    <source>
        <dbReference type="SAM" id="Coils"/>
    </source>
</evidence>
<keyword evidence="3" id="KW-1134">Transmembrane beta strand</keyword>
<feature type="coiled-coil region" evidence="8">
    <location>
        <begin position="128"/>
        <end position="162"/>
    </location>
</feature>
<evidence type="ECO:0000259" key="9">
    <source>
        <dbReference type="Pfam" id="PF03895"/>
    </source>
</evidence>
<dbReference type="GO" id="GO:0009279">
    <property type="term" value="C:cell outer membrane"/>
    <property type="evidence" value="ECO:0007669"/>
    <property type="project" value="UniProtKB-SubCell"/>
</dbReference>
<dbReference type="Proteomes" id="UP000031184">
    <property type="component" value="Unassembled WGS sequence"/>
</dbReference>
<keyword evidence="5" id="KW-0732">Signal</keyword>
<keyword evidence="7" id="KW-0998">Cell outer membrane</keyword>
<comment type="caution">
    <text evidence="10">The sequence shown here is derived from an EMBL/GenBank/DDBJ whole genome shotgun (WGS) entry which is preliminary data.</text>
</comment>
<evidence type="ECO:0000256" key="7">
    <source>
        <dbReference type="ARBA" id="ARBA00023237"/>
    </source>
</evidence>
<keyword evidence="6" id="KW-0472">Membrane</keyword>
<dbReference type="EMBL" id="AUZI01000012">
    <property type="protein sequence ID" value="KID49273.1"/>
    <property type="molecule type" value="Genomic_DNA"/>
</dbReference>
<evidence type="ECO:0000256" key="1">
    <source>
        <dbReference type="ARBA" id="ARBA00004241"/>
    </source>
</evidence>
<evidence type="ECO:0000256" key="5">
    <source>
        <dbReference type="ARBA" id="ARBA00022729"/>
    </source>
</evidence>
<evidence type="ECO:0000313" key="11">
    <source>
        <dbReference type="Proteomes" id="UP000031184"/>
    </source>
</evidence>
<dbReference type="Pfam" id="PF03895">
    <property type="entry name" value="YadA_anchor"/>
    <property type="match status" value="1"/>
</dbReference>
<evidence type="ECO:0000256" key="3">
    <source>
        <dbReference type="ARBA" id="ARBA00022452"/>
    </source>
</evidence>
<feature type="domain" description="Trimeric autotransporter adhesin YadA-like C-terminal membrane anchor" evidence="9">
    <location>
        <begin position="53"/>
        <end position="111"/>
    </location>
</feature>
<reference evidence="10 11" key="1">
    <citation type="submission" date="2013-08" db="EMBL/GenBank/DDBJ databases">
        <title>An opportunistic ruminal bacterium that causes liver abscesses in cattle.</title>
        <authorList>
            <person name="Benahmed F.H."/>
            <person name="Rasmussen M."/>
            <person name="Harbottle H."/>
            <person name="Soppet D."/>
            <person name="Nagaraja T.G."/>
            <person name="Davidson M."/>
        </authorList>
    </citation>
    <scope>NUCLEOTIDE SEQUENCE [LARGE SCALE GENOMIC DNA]</scope>
    <source>
        <strain evidence="10 11">B35</strain>
    </source>
</reference>
<dbReference type="GO" id="GO:0009986">
    <property type="term" value="C:cell surface"/>
    <property type="evidence" value="ECO:0007669"/>
    <property type="project" value="UniProtKB-SubCell"/>
</dbReference>
<sequence>MENKIEIEELKKKNIVEREKLRKEIQENNYKLRNEISHVGSLSAALAALHPAQYEEGAPNQIMSGIGHYKNKQAIAIGATHYFNENIMITTGIAVGSENRIKTMANLGITWKIGSTKNLKNVPEPSSLKEIQNEMRRLALKNKEQEKLILMQQQQIKQLEELIYRKFLDKL</sequence>
<protein>
    <recommendedName>
        <fullName evidence="9">Trimeric autotransporter adhesin YadA-like C-terminal membrane anchor domain-containing protein</fullName>
    </recommendedName>
</protein>
<dbReference type="SUPFAM" id="SSF54523">
    <property type="entry name" value="Pili subunits"/>
    <property type="match status" value="1"/>
</dbReference>
<name>A0A0B4E710_9FUSO</name>
<keyword evidence="8" id="KW-0175">Coiled coil</keyword>
<comment type="subcellular location">
    <subcellularLocation>
        <location evidence="2">Cell outer membrane</location>
    </subcellularLocation>
    <subcellularLocation>
        <location evidence="1">Cell surface</location>
    </subcellularLocation>
</comment>
<dbReference type="Gene3D" id="3.30.1300.30">
    <property type="entry name" value="GSPII I/J protein-like"/>
    <property type="match status" value="1"/>
</dbReference>
<evidence type="ECO:0000256" key="4">
    <source>
        <dbReference type="ARBA" id="ARBA00022692"/>
    </source>
</evidence>
<proteinExistence type="predicted"/>
<keyword evidence="4" id="KW-0812">Transmembrane</keyword>
<dbReference type="AlphaFoldDB" id="A0A0B4E710"/>
<gene>
    <name evidence="10" type="ORF">C095_03760</name>
</gene>
<dbReference type="PATRIC" id="fig|1226633.4.peg.751"/>
<evidence type="ECO:0000256" key="6">
    <source>
        <dbReference type="ARBA" id="ARBA00023136"/>
    </source>
</evidence>
<organism evidence="10 11">
    <name type="scientific">Fusobacterium necrophorum subsp. funduliforme B35</name>
    <dbReference type="NCBI Taxonomy" id="1226633"/>
    <lineage>
        <taxon>Bacteria</taxon>
        <taxon>Fusobacteriati</taxon>
        <taxon>Fusobacteriota</taxon>
        <taxon>Fusobacteriia</taxon>
        <taxon>Fusobacteriales</taxon>
        <taxon>Fusobacteriaceae</taxon>
        <taxon>Fusobacterium</taxon>
    </lineage>
</organism>
<dbReference type="InterPro" id="IPR005594">
    <property type="entry name" value="YadA_C"/>
</dbReference>
<evidence type="ECO:0000313" key="10">
    <source>
        <dbReference type="EMBL" id="KID49273.1"/>
    </source>
</evidence>
<accession>A0A0B4E710</accession>
<evidence type="ECO:0000256" key="2">
    <source>
        <dbReference type="ARBA" id="ARBA00004442"/>
    </source>
</evidence>